<name>A0ABQ8JB18_DERPT</name>
<keyword evidence="2" id="KW-1185">Reference proteome</keyword>
<reference evidence="1 2" key="2">
    <citation type="journal article" date="2022" name="Mol. Biol. Evol.">
        <title>Comparative Genomics Reveals Insights into the Divergent Evolution of Astigmatic Mites and Household Pest Adaptations.</title>
        <authorList>
            <person name="Xiong Q."/>
            <person name="Wan A.T."/>
            <person name="Liu X."/>
            <person name="Fung C.S."/>
            <person name="Xiao X."/>
            <person name="Malainual N."/>
            <person name="Hou J."/>
            <person name="Wang L."/>
            <person name="Wang M."/>
            <person name="Yang K.Y."/>
            <person name="Cui Y."/>
            <person name="Leung E.L."/>
            <person name="Nong W."/>
            <person name="Shin S.K."/>
            <person name="Au S.W."/>
            <person name="Jeong K.Y."/>
            <person name="Chew F.T."/>
            <person name="Hui J.H."/>
            <person name="Leung T.F."/>
            <person name="Tungtrongchitr A."/>
            <person name="Zhong N."/>
            <person name="Liu Z."/>
            <person name="Tsui S.K."/>
        </authorList>
    </citation>
    <scope>NUCLEOTIDE SEQUENCE [LARGE SCALE GENOMIC DNA]</scope>
    <source>
        <strain evidence="1">Derp</strain>
    </source>
</reference>
<comment type="caution">
    <text evidence="1">The sequence shown here is derived from an EMBL/GenBank/DDBJ whole genome shotgun (WGS) entry which is preliminary data.</text>
</comment>
<gene>
    <name evidence="1" type="ORF">DERP_009683</name>
</gene>
<sequence>MEIENDKTFSTTAQKSESKLFDDLLSKNLPFDDDDGHLLSKRKKKAILLQNSNVIVGLQ</sequence>
<reference evidence="1 2" key="1">
    <citation type="journal article" date="2018" name="J. Allergy Clin. Immunol.">
        <title>High-quality assembly of Dermatophagoides pteronyssinus genome and transcriptome reveals a wide range of novel allergens.</title>
        <authorList>
            <person name="Liu X.Y."/>
            <person name="Yang K.Y."/>
            <person name="Wang M.Q."/>
            <person name="Kwok J.S."/>
            <person name="Zeng X."/>
            <person name="Yang Z."/>
            <person name="Xiao X.J."/>
            <person name="Lau C.P."/>
            <person name="Li Y."/>
            <person name="Huang Z.M."/>
            <person name="Ba J.G."/>
            <person name="Yim A.K."/>
            <person name="Ouyang C.Y."/>
            <person name="Ngai S.M."/>
            <person name="Chan T.F."/>
            <person name="Leung E.L."/>
            <person name="Liu L."/>
            <person name="Liu Z.G."/>
            <person name="Tsui S.K."/>
        </authorList>
    </citation>
    <scope>NUCLEOTIDE SEQUENCE [LARGE SCALE GENOMIC DNA]</scope>
    <source>
        <strain evidence="1">Derp</strain>
    </source>
</reference>
<protein>
    <submittedName>
        <fullName evidence="1">Uncharacterized protein</fullName>
    </submittedName>
</protein>
<organism evidence="1 2">
    <name type="scientific">Dermatophagoides pteronyssinus</name>
    <name type="common">European house dust mite</name>
    <dbReference type="NCBI Taxonomy" id="6956"/>
    <lineage>
        <taxon>Eukaryota</taxon>
        <taxon>Metazoa</taxon>
        <taxon>Ecdysozoa</taxon>
        <taxon>Arthropoda</taxon>
        <taxon>Chelicerata</taxon>
        <taxon>Arachnida</taxon>
        <taxon>Acari</taxon>
        <taxon>Acariformes</taxon>
        <taxon>Sarcoptiformes</taxon>
        <taxon>Astigmata</taxon>
        <taxon>Psoroptidia</taxon>
        <taxon>Analgoidea</taxon>
        <taxon>Pyroglyphidae</taxon>
        <taxon>Dermatophagoidinae</taxon>
        <taxon>Dermatophagoides</taxon>
    </lineage>
</organism>
<proteinExistence type="predicted"/>
<evidence type="ECO:0000313" key="2">
    <source>
        <dbReference type="Proteomes" id="UP000887458"/>
    </source>
</evidence>
<dbReference type="Proteomes" id="UP000887458">
    <property type="component" value="Unassembled WGS sequence"/>
</dbReference>
<accession>A0ABQ8JB18</accession>
<dbReference type="EMBL" id="NJHN03000058">
    <property type="protein sequence ID" value="KAH9419625.1"/>
    <property type="molecule type" value="Genomic_DNA"/>
</dbReference>
<evidence type="ECO:0000313" key="1">
    <source>
        <dbReference type="EMBL" id="KAH9419625.1"/>
    </source>
</evidence>